<dbReference type="EMBL" id="JAODNV010000001">
    <property type="protein sequence ID" value="MCT8988724.1"/>
    <property type="molecule type" value="Genomic_DNA"/>
</dbReference>
<dbReference type="AlphaFoldDB" id="A0A9X2X5X6"/>
<sequence>MDEKQLEDATPHRPEKKLPPAARRALQEAEERRRRKAAEQIAAPREIGGRNGPNPVRFGDWEVKGIATDF</sequence>
<evidence type="ECO:0000313" key="4">
    <source>
        <dbReference type="Proteomes" id="UP001149009"/>
    </source>
</evidence>
<evidence type="ECO:0000313" key="3">
    <source>
        <dbReference type="EMBL" id="MCT8988724.1"/>
    </source>
</evidence>
<proteinExistence type="inferred from homology"/>
<dbReference type="RefSeq" id="WP_261513329.1">
    <property type="nucleotide sequence ID" value="NZ_JAODNV010000001.1"/>
</dbReference>
<accession>A0A9X2X5X6</accession>
<protein>
    <submittedName>
        <fullName evidence="3">DUF1674 domain-containing protein</fullName>
    </submittedName>
</protein>
<comment type="similarity">
    <text evidence="1">Belongs to the SDHAF4 family.</text>
</comment>
<evidence type="ECO:0000256" key="1">
    <source>
        <dbReference type="ARBA" id="ARBA00005701"/>
    </source>
</evidence>
<name>A0A9X2X5X6_9HYPH</name>
<reference evidence="3" key="1">
    <citation type="submission" date="2022-08" db="EMBL/GenBank/DDBJ databases">
        <title>Chelativorans sichuanense sp. nov., a paraffin oil-degrading bacterium isolated from a mixture of oil-based drill cuttings and paddy soil.</title>
        <authorList>
            <person name="Yu J."/>
            <person name="Liu H."/>
            <person name="Chen Q."/>
        </authorList>
    </citation>
    <scope>NUCLEOTIDE SEQUENCE</scope>
    <source>
        <strain evidence="3">SCAU 2101</strain>
    </source>
</reference>
<gene>
    <name evidence="3" type="ORF">NYR54_00225</name>
</gene>
<dbReference type="Proteomes" id="UP001149009">
    <property type="component" value="Unassembled WGS sequence"/>
</dbReference>
<evidence type="ECO:0000256" key="2">
    <source>
        <dbReference type="SAM" id="MobiDB-lite"/>
    </source>
</evidence>
<feature type="region of interest" description="Disordered" evidence="2">
    <location>
        <begin position="1"/>
        <end position="60"/>
    </location>
</feature>
<organism evidence="3 4">
    <name type="scientific">Chelativorans petroleitrophicus</name>
    <dbReference type="NCBI Taxonomy" id="2975484"/>
    <lineage>
        <taxon>Bacteria</taxon>
        <taxon>Pseudomonadati</taxon>
        <taxon>Pseudomonadota</taxon>
        <taxon>Alphaproteobacteria</taxon>
        <taxon>Hyphomicrobiales</taxon>
        <taxon>Phyllobacteriaceae</taxon>
        <taxon>Chelativorans</taxon>
    </lineage>
</organism>
<keyword evidence="4" id="KW-1185">Reference proteome</keyword>
<dbReference type="InterPro" id="IPR012875">
    <property type="entry name" value="SDHF4"/>
</dbReference>
<comment type="caution">
    <text evidence="3">The sequence shown here is derived from an EMBL/GenBank/DDBJ whole genome shotgun (WGS) entry which is preliminary data.</text>
</comment>
<dbReference type="Pfam" id="PF07896">
    <property type="entry name" value="DUF1674"/>
    <property type="match status" value="1"/>
</dbReference>
<feature type="compositionally biased region" description="Basic and acidic residues" evidence="2">
    <location>
        <begin position="1"/>
        <end position="18"/>
    </location>
</feature>